<name>A0A2N8P886_STRNR</name>
<keyword evidence="2" id="KW-1185">Reference proteome</keyword>
<dbReference type="RefSeq" id="WP_039629471.1">
    <property type="nucleotide sequence ID" value="NZ_CP070326.1"/>
</dbReference>
<accession>A0A2N8P886</accession>
<dbReference type="GeneID" id="79901866"/>
<dbReference type="Gene3D" id="2.60.40.10">
    <property type="entry name" value="Immunoglobulins"/>
    <property type="match status" value="1"/>
</dbReference>
<dbReference type="InterPro" id="IPR008964">
    <property type="entry name" value="Invasin/intimin_cell_adhesion"/>
</dbReference>
<protein>
    <submittedName>
        <fullName evidence="1">Ig domain-containing protein</fullName>
    </submittedName>
</protein>
<dbReference type="GO" id="GO:0005975">
    <property type="term" value="P:carbohydrate metabolic process"/>
    <property type="evidence" value="ECO:0007669"/>
    <property type="project" value="UniProtKB-ARBA"/>
</dbReference>
<dbReference type="Proteomes" id="UP000236047">
    <property type="component" value="Unassembled WGS sequence"/>
</dbReference>
<dbReference type="SUPFAM" id="SSF49373">
    <property type="entry name" value="Invasin/intimin cell-adhesion fragments"/>
    <property type="match status" value="1"/>
</dbReference>
<proteinExistence type="predicted"/>
<evidence type="ECO:0000313" key="1">
    <source>
        <dbReference type="EMBL" id="PNE37226.1"/>
    </source>
</evidence>
<dbReference type="InterPro" id="IPR013783">
    <property type="entry name" value="Ig-like_fold"/>
</dbReference>
<comment type="caution">
    <text evidence="1">The sequence shown here is derived from an EMBL/GenBank/DDBJ whole genome shotgun (WGS) entry which is preliminary data.</text>
</comment>
<dbReference type="AlphaFoldDB" id="A0A2N8P886"/>
<gene>
    <name evidence="1" type="ORF">AOB60_22855</name>
</gene>
<dbReference type="EMBL" id="LJSN01000003">
    <property type="protein sequence ID" value="PNE37226.1"/>
    <property type="molecule type" value="Genomic_DNA"/>
</dbReference>
<reference evidence="2" key="1">
    <citation type="submission" date="2015-09" db="EMBL/GenBank/DDBJ databases">
        <authorList>
            <person name="Graham D.E."/>
            <person name="Mahan K.M."/>
            <person name="Klingeman D.M."/>
            <person name="Fida T."/>
            <person name="Giannone R.J."/>
            <person name="Hettich R.L."/>
            <person name="Parry R.J."/>
            <person name="Spain J.C."/>
        </authorList>
    </citation>
    <scope>NUCLEOTIDE SEQUENCE [LARGE SCALE GENOMIC DNA]</scope>
    <source>
        <strain evidence="2">JCM 4701</strain>
    </source>
</reference>
<organism evidence="1 2">
    <name type="scientific">Streptomyces noursei</name>
    <name type="common">Streptomyces albulus</name>
    <dbReference type="NCBI Taxonomy" id="1971"/>
    <lineage>
        <taxon>Bacteria</taxon>
        <taxon>Bacillati</taxon>
        <taxon>Actinomycetota</taxon>
        <taxon>Actinomycetes</taxon>
        <taxon>Kitasatosporales</taxon>
        <taxon>Streptomycetaceae</taxon>
        <taxon>Streptomyces</taxon>
    </lineage>
</organism>
<sequence length="115" mass="12060">MSTEAGYGRTYAIQPAGGIGQHAGHHQTFPHTLKARVVDIQDQAPVAELPVTFVWDSMSQQALFEGGEISVTVLTDPQGYAESPRLTAGDAAGTATFTITAAGAPPAHVEIMVDR</sequence>
<evidence type="ECO:0000313" key="2">
    <source>
        <dbReference type="Proteomes" id="UP000236047"/>
    </source>
</evidence>